<proteinExistence type="predicted"/>
<evidence type="ECO:0000313" key="1">
    <source>
        <dbReference type="EMBL" id="PNX76763.1"/>
    </source>
</evidence>
<feature type="non-terminal residue" evidence="1">
    <location>
        <position position="1"/>
    </location>
</feature>
<accession>A0A2K3LDZ5</accession>
<protein>
    <submittedName>
        <fullName evidence="1">Uncharacterized protein</fullName>
    </submittedName>
</protein>
<name>A0A2K3LDZ5_TRIPR</name>
<reference evidence="1 2" key="1">
    <citation type="journal article" date="2014" name="Am. J. Bot.">
        <title>Genome assembly and annotation for red clover (Trifolium pratense; Fabaceae).</title>
        <authorList>
            <person name="Istvanek J."/>
            <person name="Jaros M."/>
            <person name="Krenek A."/>
            <person name="Repkova J."/>
        </authorList>
    </citation>
    <scope>NUCLEOTIDE SEQUENCE [LARGE SCALE GENOMIC DNA]</scope>
    <source>
        <strain evidence="2">cv. Tatra</strain>
        <tissue evidence="1">Young leaves</tissue>
    </source>
</reference>
<organism evidence="1 2">
    <name type="scientific">Trifolium pratense</name>
    <name type="common">Red clover</name>
    <dbReference type="NCBI Taxonomy" id="57577"/>
    <lineage>
        <taxon>Eukaryota</taxon>
        <taxon>Viridiplantae</taxon>
        <taxon>Streptophyta</taxon>
        <taxon>Embryophyta</taxon>
        <taxon>Tracheophyta</taxon>
        <taxon>Spermatophyta</taxon>
        <taxon>Magnoliopsida</taxon>
        <taxon>eudicotyledons</taxon>
        <taxon>Gunneridae</taxon>
        <taxon>Pentapetalae</taxon>
        <taxon>rosids</taxon>
        <taxon>fabids</taxon>
        <taxon>Fabales</taxon>
        <taxon>Fabaceae</taxon>
        <taxon>Papilionoideae</taxon>
        <taxon>50 kb inversion clade</taxon>
        <taxon>NPAAA clade</taxon>
        <taxon>Hologalegina</taxon>
        <taxon>IRL clade</taxon>
        <taxon>Trifolieae</taxon>
        <taxon>Trifolium</taxon>
    </lineage>
</organism>
<dbReference type="AlphaFoldDB" id="A0A2K3LDZ5"/>
<dbReference type="ExpressionAtlas" id="A0A2K3LDZ5">
    <property type="expression patterns" value="baseline"/>
</dbReference>
<evidence type="ECO:0000313" key="2">
    <source>
        <dbReference type="Proteomes" id="UP000236291"/>
    </source>
</evidence>
<dbReference type="Proteomes" id="UP000236291">
    <property type="component" value="Unassembled WGS sequence"/>
</dbReference>
<gene>
    <name evidence="1" type="ORF">L195_g032721</name>
</gene>
<dbReference type="EMBL" id="ASHM01031243">
    <property type="protein sequence ID" value="PNX76763.1"/>
    <property type="molecule type" value="Genomic_DNA"/>
</dbReference>
<dbReference type="PANTHER" id="PTHR35506:SF1">
    <property type="entry name" value="OS02G0135600 PROTEIN"/>
    <property type="match status" value="1"/>
</dbReference>
<dbReference type="PANTHER" id="PTHR35506">
    <property type="entry name" value="OS02G0135600 PROTEIN"/>
    <property type="match status" value="1"/>
</dbReference>
<comment type="caution">
    <text evidence="1">The sequence shown here is derived from an EMBL/GenBank/DDBJ whole genome shotgun (WGS) entry which is preliminary data.</text>
</comment>
<reference evidence="1 2" key="2">
    <citation type="journal article" date="2017" name="Front. Plant Sci.">
        <title>Gene Classification and Mining of Molecular Markers Useful in Red Clover (Trifolium pratense) Breeding.</title>
        <authorList>
            <person name="Istvanek J."/>
            <person name="Dluhosova J."/>
            <person name="Dluhos P."/>
            <person name="Patkova L."/>
            <person name="Nedelnik J."/>
            <person name="Repkova J."/>
        </authorList>
    </citation>
    <scope>NUCLEOTIDE SEQUENCE [LARGE SCALE GENOMIC DNA]</scope>
    <source>
        <strain evidence="2">cv. Tatra</strain>
        <tissue evidence="1">Young leaves</tissue>
    </source>
</reference>
<sequence>RHHSPMLIAQLQHAVTRKDNTQKFSFQDFIENGGNLTIPADRFLHEIAFKMWKAPKYGA</sequence>